<accession>A0AAU7PJ58</accession>
<evidence type="ECO:0000313" key="3">
    <source>
        <dbReference type="EMBL" id="XBS52387.1"/>
    </source>
</evidence>
<keyword evidence="1" id="KW-0812">Transmembrane</keyword>
<reference evidence="3" key="1">
    <citation type="submission" date="2024-06" db="EMBL/GenBank/DDBJ databases">
        <title>Lacrimispora cavernae sp. nov., a novel anaerobe isolated from bat guano pile inside a cave.</title>
        <authorList>
            <person name="Miller S.L."/>
            <person name="Lu N."/>
            <person name="King J."/>
            <person name="Sankaranarayanan K."/>
            <person name="Lawson P.A."/>
        </authorList>
    </citation>
    <scope>NUCLEOTIDE SEQUENCE</scope>
    <source>
        <strain evidence="3">BS-2</strain>
    </source>
</reference>
<evidence type="ECO:0000259" key="2">
    <source>
        <dbReference type="Pfam" id="PF14501"/>
    </source>
</evidence>
<dbReference type="AlphaFoldDB" id="A0AAU7PJ58"/>
<gene>
    <name evidence="3" type="ORF">ABFV83_11095</name>
</gene>
<dbReference type="SUPFAM" id="SSF55874">
    <property type="entry name" value="ATPase domain of HSP90 chaperone/DNA topoisomerase II/histidine kinase"/>
    <property type="match status" value="1"/>
</dbReference>
<dbReference type="InterPro" id="IPR036890">
    <property type="entry name" value="HATPase_C_sf"/>
</dbReference>
<keyword evidence="1" id="KW-0472">Membrane</keyword>
<name>A0AAU7PJ58_9FIRM</name>
<dbReference type="RefSeq" id="WP_349943856.1">
    <property type="nucleotide sequence ID" value="NZ_CP157940.1"/>
</dbReference>
<organism evidence="3">
    <name type="scientific">Lacrimispora sp. BS-2</name>
    <dbReference type="NCBI Taxonomy" id="3151850"/>
    <lineage>
        <taxon>Bacteria</taxon>
        <taxon>Bacillati</taxon>
        <taxon>Bacillota</taxon>
        <taxon>Clostridia</taxon>
        <taxon>Lachnospirales</taxon>
        <taxon>Lachnospiraceae</taxon>
        <taxon>Lacrimispora</taxon>
    </lineage>
</organism>
<dbReference type="InterPro" id="IPR032834">
    <property type="entry name" value="NatK-like_C"/>
</dbReference>
<dbReference type="CDD" id="cd16935">
    <property type="entry name" value="HATPase_AgrC-ComD-like"/>
    <property type="match status" value="1"/>
</dbReference>
<feature type="domain" description="Sensor histidine kinase NatK-like C-terminal" evidence="2">
    <location>
        <begin position="330"/>
        <end position="426"/>
    </location>
</feature>
<dbReference type="PANTHER" id="PTHR40448:SF1">
    <property type="entry name" value="TWO-COMPONENT SENSOR HISTIDINE KINASE"/>
    <property type="match status" value="1"/>
</dbReference>
<feature type="transmembrane region" description="Helical" evidence="1">
    <location>
        <begin position="186"/>
        <end position="208"/>
    </location>
</feature>
<proteinExistence type="predicted"/>
<dbReference type="Pfam" id="PF14501">
    <property type="entry name" value="HATPase_c_5"/>
    <property type="match status" value="1"/>
</dbReference>
<feature type="transmembrane region" description="Helical" evidence="1">
    <location>
        <begin position="120"/>
        <end position="141"/>
    </location>
</feature>
<keyword evidence="1" id="KW-1133">Transmembrane helix</keyword>
<feature type="transmembrane region" description="Helical" evidence="1">
    <location>
        <begin position="83"/>
        <end position="100"/>
    </location>
</feature>
<feature type="transmembrane region" description="Helical" evidence="1">
    <location>
        <begin position="153"/>
        <end position="174"/>
    </location>
</feature>
<feature type="transmembrane region" description="Helical" evidence="1">
    <location>
        <begin position="56"/>
        <end position="76"/>
    </location>
</feature>
<dbReference type="GO" id="GO:0042802">
    <property type="term" value="F:identical protein binding"/>
    <property type="evidence" value="ECO:0007669"/>
    <property type="project" value="TreeGrafter"/>
</dbReference>
<protein>
    <submittedName>
        <fullName evidence="3">GHKL domain-containing protein</fullName>
    </submittedName>
</protein>
<dbReference type="EMBL" id="CP157940">
    <property type="protein sequence ID" value="XBS52387.1"/>
    <property type="molecule type" value="Genomic_DNA"/>
</dbReference>
<sequence length="433" mass="50046">MNTVKMMFTSLSLSLFSTLLLKVYLDIFLVKKSRSVRLVGWSLFFLWQLSINTKMVFFHPVINLMISLTTILIIGIISYEGILWKRCIFPIIFVMMWMLLEGMGEAGYVFLNNGQSPPFMFNSILAKFLLFLSVMGIRWFMNRHGGGRMPYSGGAYLTLFLLSGLVLYPVFYMLVETSDRKGTDSFGWLLMAGLILTIMNLSIYPIYLRLVETIQVKKNAHMYVKQLEYYGRQHDLEKAASAEIQEMKHDMKQRLIYLQELVKSGQKEKLLATLENLIGKSGSIGRLESKTGSLIIDAMVNHVWERTCNKGILLHTNLQVPRVMKIKDEDLGVLLGNAFDNAVEASEYVKQGKGEIWIEITHEKGYLYIFVRNRYQGKIEHNKGHRLVSRKEEAFHGWGIYSMEKIAKKYHGRMELDWEGDIFSLETILYDDI</sequence>
<dbReference type="PANTHER" id="PTHR40448">
    <property type="entry name" value="TWO-COMPONENT SENSOR HISTIDINE KINASE"/>
    <property type="match status" value="1"/>
</dbReference>
<evidence type="ECO:0000256" key="1">
    <source>
        <dbReference type="SAM" id="Phobius"/>
    </source>
</evidence>
<dbReference type="Gene3D" id="3.30.565.10">
    <property type="entry name" value="Histidine kinase-like ATPase, C-terminal domain"/>
    <property type="match status" value="1"/>
</dbReference>